<proteinExistence type="predicted"/>
<organism evidence="1">
    <name type="scientific">marine sediment metagenome</name>
    <dbReference type="NCBI Taxonomy" id="412755"/>
    <lineage>
        <taxon>unclassified sequences</taxon>
        <taxon>metagenomes</taxon>
        <taxon>ecological metagenomes</taxon>
    </lineage>
</organism>
<dbReference type="EMBL" id="LAZR01000256">
    <property type="protein sequence ID" value="KKN78856.1"/>
    <property type="molecule type" value="Genomic_DNA"/>
</dbReference>
<name>A0A0F9VZN5_9ZZZZ</name>
<reference evidence="1" key="1">
    <citation type="journal article" date="2015" name="Nature">
        <title>Complex archaea that bridge the gap between prokaryotes and eukaryotes.</title>
        <authorList>
            <person name="Spang A."/>
            <person name="Saw J.H."/>
            <person name="Jorgensen S.L."/>
            <person name="Zaremba-Niedzwiedzka K."/>
            <person name="Martijn J."/>
            <person name="Lind A.E."/>
            <person name="van Eijk R."/>
            <person name="Schleper C."/>
            <person name="Guy L."/>
            <person name="Ettema T.J."/>
        </authorList>
    </citation>
    <scope>NUCLEOTIDE SEQUENCE</scope>
</reference>
<gene>
    <name evidence="1" type="ORF">LCGC14_0346280</name>
</gene>
<evidence type="ECO:0000313" key="1">
    <source>
        <dbReference type="EMBL" id="KKN78856.1"/>
    </source>
</evidence>
<accession>A0A0F9VZN5</accession>
<sequence>MKTPPQAIQAMAESEGDCYPRKDVRKMRRLIMKAIQETEHESARRLRNASL</sequence>
<comment type="caution">
    <text evidence="1">The sequence shown here is derived from an EMBL/GenBank/DDBJ whole genome shotgun (WGS) entry which is preliminary data.</text>
</comment>
<dbReference type="AlphaFoldDB" id="A0A0F9VZN5"/>
<protein>
    <submittedName>
        <fullName evidence="1">Uncharacterized protein</fullName>
    </submittedName>
</protein>